<dbReference type="SUPFAM" id="SSF143602">
    <property type="entry name" value="STIV B116-like"/>
    <property type="match status" value="1"/>
</dbReference>
<reference evidence="3" key="2">
    <citation type="submission" date="2012-01" db="EMBL/GenBank/DDBJ databases">
        <title>Complete sequence of chromosome of Marinitoga piezophila KA3.</title>
        <authorList>
            <person name="Lucas S."/>
            <person name="Han J."/>
            <person name="Lapidus A."/>
            <person name="Cheng J.-F."/>
            <person name="Goodwin L."/>
            <person name="Pitluck S."/>
            <person name="Peters L."/>
            <person name="Mikhailova N."/>
            <person name="Teshima H."/>
            <person name="Detter J.C."/>
            <person name="Han C."/>
            <person name="Tapia R."/>
            <person name="Land M."/>
            <person name="Hauser L."/>
            <person name="Kyrpides N."/>
            <person name="Ivanova N."/>
            <person name="Pagani I."/>
            <person name="Jebbar M."/>
            <person name="Vannier P."/>
            <person name="Oger P."/>
            <person name="Cario A."/>
            <person name="Bartlett D."/>
            <person name="Noll K.M."/>
            <person name="Woyke T."/>
        </authorList>
    </citation>
    <scope>NUCLEOTIDE SEQUENCE [LARGE SCALE GENOMIC DNA]</scope>
    <source>
        <strain evidence="3">DSM 14283 / JCM 11233 / KA3</strain>
    </source>
</reference>
<evidence type="ECO:0000313" key="3">
    <source>
        <dbReference type="Proteomes" id="UP000007161"/>
    </source>
</evidence>
<dbReference type="InterPro" id="IPR013383">
    <property type="entry name" value="CRISPR-assoc_prot_DxTHG_CS"/>
</dbReference>
<dbReference type="eggNOG" id="COG1517">
    <property type="taxonomic scope" value="Bacteria"/>
</dbReference>
<dbReference type="RefSeq" id="WP_014295922.1">
    <property type="nucleotide sequence ID" value="NC_016751.1"/>
</dbReference>
<dbReference type="InterPro" id="IPR037236">
    <property type="entry name" value="STIV_B116-like_sf"/>
</dbReference>
<protein>
    <recommendedName>
        <fullName evidence="4">CRISPR-associated protein, TM1812 family</fullName>
    </recommendedName>
</protein>
<evidence type="ECO:0008006" key="4">
    <source>
        <dbReference type="Google" id="ProtNLM"/>
    </source>
</evidence>
<dbReference type="InterPro" id="IPR015055">
    <property type="entry name" value="STIV_B116-like"/>
</dbReference>
<dbReference type="SMR" id="H2J4R5"/>
<keyword evidence="1" id="KW-0175">Coiled coil</keyword>
<organism evidence="2 3">
    <name type="scientific">Marinitoga piezophila (strain DSM 14283 / JCM 11233 / KA3)</name>
    <dbReference type="NCBI Taxonomy" id="443254"/>
    <lineage>
        <taxon>Bacteria</taxon>
        <taxon>Thermotogati</taxon>
        <taxon>Thermotogota</taxon>
        <taxon>Thermotogae</taxon>
        <taxon>Petrotogales</taxon>
        <taxon>Petrotogaceae</taxon>
        <taxon>Marinitoga</taxon>
    </lineage>
</organism>
<dbReference type="Pfam" id="PF08960">
    <property type="entry name" value="STIV_B116-like"/>
    <property type="match status" value="1"/>
</dbReference>
<evidence type="ECO:0000256" key="1">
    <source>
        <dbReference type="SAM" id="Coils"/>
    </source>
</evidence>
<dbReference type="AlphaFoldDB" id="H2J4R5"/>
<dbReference type="OrthoDB" id="5793884at2"/>
<dbReference type="Gene3D" id="3.40.50.11170">
    <property type="entry name" value="Uncharacterised protein PF08960, DUF1874"/>
    <property type="match status" value="1"/>
</dbReference>
<feature type="coiled-coil region" evidence="1">
    <location>
        <begin position="379"/>
        <end position="446"/>
    </location>
</feature>
<reference evidence="2 3" key="1">
    <citation type="journal article" date="2012" name="J. Bacteriol.">
        <title>Complete Genome Sequence of the Thermophilic, Piezophilic, Heterotrophic Bacterium Marinitoga piezophila KA3.</title>
        <authorList>
            <person name="Lucas S."/>
            <person name="Han J."/>
            <person name="Lapidus A."/>
            <person name="Cheng J.F."/>
            <person name="Goodwin L.A."/>
            <person name="Pitluck S."/>
            <person name="Peters L."/>
            <person name="Mikhailova N."/>
            <person name="Teshima H."/>
            <person name="Detter J.C."/>
            <person name="Han C."/>
            <person name="Tapia R."/>
            <person name="Land M."/>
            <person name="Hauser L."/>
            <person name="Kyrpides N.C."/>
            <person name="Ivanova N."/>
            <person name="Pagani I."/>
            <person name="Vannier P."/>
            <person name="Oger P."/>
            <person name="Bartlett D.H."/>
            <person name="Noll K.M."/>
            <person name="Woyke T."/>
            <person name="Jebbar M."/>
        </authorList>
    </citation>
    <scope>NUCLEOTIDE SEQUENCE [LARGE SCALE GENOMIC DNA]</scope>
    <source>
        <strain evidence="3">DSM 14283 / JCM 11233 / KA3</strain>
    </source>
</reference>
<gene>
    <name evidence="2" type="ordered locus">Marpi_0406</name>
</gene>
<dbReference type="EMBL" id="CP003257">
    <property type="protein sequence ID" value="AEX84850.1"/>
    <property type="molecule type" value="Genomic_DNA"/>
</dbReference>
<dbReference type="STRING" id="443254.Marpi_0406"/>
<name>H2J4R5_MARPK</name>
<dbReference type="KEGG" id="mpz:Marpi_0406"/>
<accession>H2J4R5</accession>
<sequence length="563" mass="66338">MEKILLLSFLGKGRYNESLYYRLEAENKKAKSYLSPLANAYLEKERGNDVEIKFFITKEVKENFLENPNSEHGQNINNEINNLHQKGISVTFENIPEGRNYNELEEIISIIKKSISEFSEKEIIFDLTHGLRHISTFTTGVIFYLKNLQQDFEEKNIILYYGAYDIRKEFKNKPPEVPILNISSTLELSNLTLALEEFKEYGITKRIEKALRNIQKLVATNKLCNVNKLKFSSLSTELSNFNNIIKIPASPEKIINSILKIKEILDNSIIEFRNCSKSTEKLFFIEPINYFLATLRKIIVEDLFYNIDSIKNDNTLTREKIIFMANFIKLLLKWEMYSEAMIQIRELLIDLHLLAKGQILYYDDKEKRERIFWEDSLKRNEIAERLDKLTKNIIDTRNKIAHAGRGTDDFKKENLKKLLLSYVREIEELSNNIELFEKKEATLKRKVYLLNSIIIPLSKDSETGNFDIEKITKEKFYNFLKNALNEQTLDSAIGHDSIKHFIKEQFDLDIPLERKEIYFAPGEEAIVIKLEKRPEEGKIYTKEEMDYMEENNLIGYYYIKRKF</sequence>
<dbReference type="NCBIfam" id="TIGR02549">
    <property type="entry name" value="CRISPR_DxTHG"/>
    <property type="match status" value="1"/>
</dbReference>
<dbReference type="HOGENOM" id="CLU_483798_0_0_0"/>
<proteinExistence type="predicted"/>
<keyword evidence="3" id="KW-1185">Reference proteome</keyword>
<evidence type="ECO:0000313" key="2">
    <source>
        <dbReference type="EMBL" id="AEX84850.1"/>
    </source>
</evidence>
<dbReference type="Proteomes" id="UP000007161">
    <property type="component" value="Chromosome"/>
</dbReference>